<evidence type="ECO:0000313" key="3">
    <source>
        <dbReference type="Proteomes" id="UP001634007"/>
    </source>
</evidence>
<name>A0ABD3IZN7_EUCGL</name>
<feature type="transmembrane region" description="Helical" evidence="1">
    <location>
        <begin position="55"/>
        <end position="74"/>
    </location>
</feature>
<proteinExistence type="predicted"/>
<accession>A0ABD3IZN7</accession>
<dbReference type="EMBL" id="JBJKBG010000010">
    <property type="protein sequence ID" value="KAL3719583.1"/>
    <property type="molecule type" value="Genomic_DNA"/>
</dbReference>
<dbReference type="Proteomes" id="UP001634007">
    <property type="component" value="Unassembled WGS sequence"/>
</dbReference>
<evidence type="ECO:0000256" key="1">
    <source>
        <dbReference type="SAM" id="Phobius"/>
    </source>
</evidence>
<feature type="transmembrane region" description="Helical" evidence="1">
    <location>
        <begin position="31"/>
        <end position="49"/>
    </location>
</feature>
<evidence type="ECO:0000313" key="2">
    <source>
        <dbReference type="EMBL" id="KAL3719583.1"/>
    </source>
</evidence>
<protein>
    <submittedName>
        <fullName evidence="2">Uncharacterized protein</fullName>
    </submittedName>
</protein>
<dbReference type="AlphaFoldDB" id="A0ABD3IZN7"/>
<keyword evidence="1" id="KW-0472">Membrane</keyword>
<gene>
    <name evidence="2" type="ORF">ACJRO7_004539</name>
</gene>
<keyword evidence="3" id="KW-1185">Reference proteome</keyword>
<sequence length="134" mass="15302">MASSQTVIKSLENDITELNNGMDDEWHRGEMMLGIFISAVGLILGHVRSKGLQCHHFWMPLVVVVAMPFVLMFLKKVDRITRLKVKLGHKKEWLQHFKQVESLASPAQASTLEQHRQEEEAFEAVLEAKCMICT</sequence>
<keyword evidence="1" id="KW-1133">Transmembrane helix</keyword>
<reference evidence="2 3" key="1">
    <citation type="submission" date="2024-11" db="EMBL/GenBank/DDBJ databases">
        <title>Chromosome-level genome assembly of Eucalyptus globulus Labill. provides insights into its genome evolution.</title>
        <authorList>
            <person name="Li X."/>
        </authorList>
    </citation>
    <scope>NUCLEOTIDE SEQUENCE [LARGE SCALE GENOMIC DNA]</scope>
    <source>
        <strain evidence="2">CL2024</strain>
        <tissue evidence="2">Fresh tender leaves</tissue>
    </source>
</reference>
<organism evidence="2 3">
    <name type="scientific">Eucalyptus globulus</name>
    <name type="common">Tasmanian blue gum</name>
    <dbReference type="NCBI Taxonomy" id="34317"/>
    <lineage>
        <taxon>Eukaryota</taxon>
        <taxon>Viridiplantae</taxon>
        <taxon>Streptophyta</taxon>
        <taxon>Embryophyta</taxon>
        <taxon>Tracheophyta</taxon>
        <taxon>Spermatophyta</taxon>
        <taxon>Magnoliopsida</taxon>
        <taxon>eudicotyledons</taxon>
        <taxon>Gunneridae</taxon>
        <taxon>Pentapetalae</taxon>
        <taxon>rosids</taxon>
        <taxon>malvids</taxon>
        <taxon>Myrtales</taxon>
        <taxon>Myrtaceae</taxon>
        <taxon>Myrtoideae</taxon>
        <taxon>Eucalypteae</taxon>
        <taxon>Eucalyptus</taxon>
    </lineage>
</organism>
<comment type="caution">
    <text evidence="2">The sequence shown here is derived from an EMBL/GenBank/DDBJ whole genome shotgun (WGS) entry which is preliminary data.</text>
</comment>
<keyword evidence="1" id="KW-0812">Transmembrane</keyword>